<gene>
    <name evidence="1" type="ORF">GWI33_007497</name>
</gene>
<keyword evidence="2" id="KW-1185">Reference proteome</keyword>
<reference evidence="1" key="1">
    <citation type="submission" date="2020-08" db="EMBL/GenBank/DDBJ databases">
        <title>Genome sequencing and assembly of the red palm weevil Rhynchophorus ferrugineus.</title>
        <authorList>
            <person name="Dias G.B."/>
            <person name="Bergman C.M."/>
            <person name="Manee M."/>
        </authorList>
    </citation>
    <scope>NUCLEOTIDE SEQUENCE</scope>
    <source>
        <strain evidence="1">AA-2017</strain>
        <tissue evidence="1">Whole larva</tissue>
    </source>
</reference>
<evidence type="ECO:0000313" key="1">
    <source>
        <dbReference type="EMBL" id="KAF7279230.1"/>
    </source>
</evidence>
<organism evidence="1 2">
    <name type="scientific">Rhynchophorus ferrugineus</name>
    <name type="common">Red palm weevil</name>
    <name type="synonym">Curculio ferrugineus</name>
    <dbReference type="NCBI Taxonomy" id="354439"/>
    <lineage>
        <taxon>Eukaryota</taxon>
        <taxon>Metazoa</taxon>
        <taxon>Ecdysozoa</taxon>
        <taxon>Arthropoda</taxon>
        <taxon>Hexapoda</taxon>
        <taxon>Insecta</taxon>
        <taxon>Pterygota</taxon>
        <taxon>Neoptera</taxon>
        <taxon>Endopterygota</taxon>
        <taxon>Coleoptera</taxon>
        <taxon>Polyphaga</taxon>
        <taxon>Cucujiformia</taxon>
        <taxon>Curculionidae</taxon>
        <taxon>Dryophthorinae</taxon>
        <taxon>Rhynchophorus</taxon>
    </lineage>
</organism>
<protein>
    <submittedName>
        <fullName evidence="1">Uncharacterized protein</fullName>
    </submittedName>
</protein>
<accession>A0A834IEB4</accession>
<dbReference type="AlphaFoldDB" id="A0A834IEB4"/>
<proteinExistence type="predicted"/>
<sequence length="164" mass="18583">MKSSVTHSIGRKLNIYSFSSRKNNLQIRFHHRSRAPLTCTLLLQRRQRLGKRLPRIPPDAISTPPPPSPPRFAFGIRRLHQTPPACHFYSALYRLQYASRASSIRVRTDCTAQAPSIPNPIYTVEKCSAAILDPNTDKGDLEAYLIDGRERETTMGANERTEPD</sequence>
<dbReference type="Proteomes" id="UP000625711">
    <property type="component" value="Unassembled WGS sequence"/>
</dbReference>
<dbReference type="EMBL" id="JAACXV010000372">
    <property type="protein sequence ID" value="KAF7279230.1"/>
    <property type="molecule type" value="Genomic_DNA"/>
</dbReference>
<name>A0A834IEB4_RHYFE</name>
<evidence type="ECO:0000313" key="2">
    <source>
        <dbReference type="Proteomes" id="UP000625711"/>
    </source>
</evidence>
<comment type="caution">
    <text evidence="1">The sequence shown here is derived from an EMBL/GenBank/DDBJ whole genome shotgun (WGS) entry which is preliminary data.</text>
</comment>